<dbReference type="SMART" id="SM00344">
    <property type="entry name" value="HTH_ASNC"/>
    <property type="match status" value="1"/>
</dbReference>
<evidence type="ECO:0000256" key="3">
    <source>
        <dbReference type="ARBA" id="ARBA00023163"/>
    </source>
</evidence>
<keyword evidence="3" id="KW-0804">Transcription</keyword>
<gene>
    <name evidence="5" type="ORF">ACFOKA_16720</name>
</gene>
<name>A0ABV7D9H0_9PROT</name>
<sequence>MDKVDEKLLGLLSNNGREPTASLARKLKLSRSTVQDRIARLVDRKIISGFTVRYHDEYALKQIMAHVLITIDQRHAQLAIIAMKKNPAIKALHVVSGPYDMIAIISAPTIDEVDRTLDEICAIEGVDKTTTAIVLSTKKDV</sequence>
<evidence type="ECO:0000256" key="2">
    <source>
        <dbReference type="ARBA" id="ARBA00023125"/>
    </source>
</evidence>
<evidence type="ECO:0000313" key="5">
    <source>
        <dbReference type="EMBL" id="MFC3053545.1"/>
    </source>
</evidence>
<dbReference type="InterPro" id="IPR011008">
    <property type="entry name" value="Dimeric_a/b-barrel"/>
</dbReference>
<dbReference type="InterPro" id="IPR019887">
    <property type="entry name" value="Tscrpt_reg_AsnC/Lrp_C"/>
</dbReference>
<keyword evidence="6" id="KW-1185">Reference proteome</keyword>
<dbReference type="SUPFAM" id="SSF46785">
    <property type="entry name" value="Winged helix' DNA-binding domain"/>
    <property type="match status" value="1"/>
</dbReference>
<dbReference type="PRINTS" id="PR00033">
    <property type="entry name" value="HTHASNC"/>
</dbReference>
<evidence type="ECO:0000256" key="1">
    <source>
        <dbReference type="ARBA" id="ARBA00023015"/>
    </source>
</evidence>
<dbReference type="PANTHER" id="PTHR30154:SF53">
    <property type="entry name" value="HTH-TYPE TRANSCRIPTIONAL REGULATOR LRPC"/>
    <property type="match status" value="1"/>
</dbReference>
<dbReference type="Gene3D" id="1.10.10.10">
    <property type="entry name" value="Winged helix-like DNA-binding domain superfamily/Winged helix DNA-binding domain"/>
    <property type="match status" value="1"/>
</dbReference>
<dbReference type="Pfam" id="PF01037">
    <property type="entry name" value="AsnC_trans_reg"/>
    <property type="match status" value="1"/>
</dbReference>
<keyword evidence="2" id="KW-0238">DNA-binding</keyword>
<reference evidence="6" key="1">
    <citation type="journal article" date="2019" name="Int. J. Syst. Evol. Microbiol.">
        <title>The Global Catalogue of Microorganisms (GCM) 10K type strain sequencing project: providing services to taxonomists for standard genome sequencing and annotation.</title>
        <authorList>
            <consortium name="The Broad Institute Genomics Platform"/>
            <consortium name="The Broad Institute Genome Sequencing Center for Infectious Disease"/>
            <person name="Wu L."/>
            <person name="Ma J."/>
        </authorList>
    </citation>
    <scope>NUCLEOTIDE SEQUENCE [LARGE SCALE GENOMIC DNA]</scope>
    <source>
        <strain evidence="6">KCTC 62164</strain>
    </source>
</reference>
<evidence type="ECO:0000313" key="6">
    <source>
        <dbReference type="Proteomes" id="UP001595444"/>
    </source>
</evidence>
<keyword evidence="1" id="KW-0805">Transcription regulation</keyword>
<dbReference type="Gene3D" id="3.30.70.920">
    <property type="match status" value="1"/>
</dbReference>
<accession>A0ABV7D9H0</accession>
<dbReference type="RefSeq" id="WP_194215501.1">
    <property type="nucleotide sequence ID" value="NZ_CP061205.1"/>
</dbReference>
<dbReference type="InterPro" id="IPR019888">
    <property type="entry name" value="Tscrpt_reg_AsnC-like"/>
</dbReference>
<feature type="domain" description="HTH asnC-type" evidence="4">
    <location>
        <begin position="1"/>
        <end position="61"/>
    </location>
</feature>
<dbReference type="InterPro" id="IPR000485">
    <property type="entry name" value="AsnC-type_HTH_dom"/>
</dbReference>
<dbReference type="EMBL" id="JBHRSL010000027">
    <property type="protein sequence ID" value="MFC3053545.1"/>
    <property type="molecule type" value="Genomic_DNA"/>
</dbReference>
<dbReference type="InterPro" id="IPR036390">
    <property type="entry name" value="WH_DNA-bd_sf"/>
</dbReference>
<evidence type="ECO:0000259" key="4">
    <source>
        <dbReference type="PROSITE" id="PS50956"/>
    </source>
</evidence>
<dbReference type="PROSITE" id="PS50956">
    <property type="entry name" value="HTH_ASNC_2"/>
    <property type="match status" value="1"/>
</dbReference>
<dbReference type="PANTHER" id="PTHR30154">
    <property type="entry name" value="LEUCINE-RESPONSIVE REGULATORY PROTEIN"/>
    <property type="match status" value="1"/>
</dbReference>
<protein>
    <submittedName>
        <fullName evidence="5">Lrp/AsnC family transcriptional regulator</fullName>
    </submittedName>
</protein>
<dbReference type="InterPro" id="IPR036388">
    <property type="entry name" value="WH-like_DNA-bd_sf"/>
</dbReference>
<dbReference type="Pfam" id="PF13404">
    <property type="entry name" value="HTH_AsnC-type"/>
    <property type="match status" value="1"/>
</dbReference>
<dbReference type="Proteomes" id="UP001595444">
    <property type="component" value="Unassembled WGS sequence"/>
</dbReference>
<proteinExistence type="predicted"/>
<dbReference type="SUPFAM" id="SSF54909">
    <property type="entry name" value="Dimeric alpha+beta barrel"/>
    <property type="match status" value="1"/>
</dbReference>
<organism evidence="5 6">
    <name type="scientific">Kordiimonas pumila</name>
    <dbReference type="NCBI Taxonomy" id="2161677"/>
    <lineage>
        <taxon>Bacteria</taxon>
        <taxon>Pseudomonadati</taxon>
        <taxon>Pseudomonadota</taxon>
        <taxon>Alphaproteobacteria</taxon>
        <taxon>Kordiimonadales</taxon>
        <taxon>Kordiimonadaceae</taxon>
        <taxon>Kordiimonas</taxon>
    </lineage>
</organism>
<comment type="caution">
    <text evidence="5">The sequence shown here is derived from an EMBL/GenBank/DDBJ whole genome shotgun (WGS) entry which is preliminary data.</text>
</comment>